<comment type="caution">
    <text evidence="1">The sequence shown here is derived from an EMBL/GenBank/DDBJ whole genome shotgun (WGS) entry which is preliminary data.</text>
</comment>
<dbReference type="Proteomes" id="UP000821865">
    <property type="component" value="Chromosome 5"/>
</dbReference>
<reference evidence="1" key="1">
    <citation type="submission" date="2020-05" db="EMBL/GenBank/DDBJ databases">
        <title>Large-scale comparative analyses of tick genomes elucidate their genetic diversity and vector capacities.</title>
        <authorList>
            <person name="Jia N."/>
            <person name="Wang J."/>
            <person name="Shi W."/>
            <person name="Du L."/>
            <person name="Sun Y."/>
            <person name="Zhan W."/>
            <person name="Jiang J."/>
            <person name="Wang Q."/>
            <person name="Zhang B."/>
            <person name="Ji P."/>
            <person name="Sakyi L.B."/>
            <person name="Cui X."/>
            <person name="Yuan T."/>
            <person name="Jiang B."/>
            <person name="Yang W."/>
            <person name="Lam T.T.-Y."/>
            <person name="Chang Q."/>
            <person name="Ding S."/>
            <person name="Wang X."/>
            <person name="Zhu J."/>
            <person name="Ruan X."/>
            <person name="Zhao L."/>
            <person name="Wei J."/>
            <person name="Que T."/>
            <person name="Du C."/>
            <person name="Cheng J."/>
            <person name="Dai P."/>
            <person name="Han X."/>
            <person name="Huang E."/>
            <person name="Gao Y."/>
            <person name="Liu J."/>
            <person name="Shao H."/>
            <person name="Ye R."/>
            <person name="Li L."/>
            <person name="Wei W."/>
            <person name="Wang X."/>
            <person name="Wang C."/>
            <person name="Yang T."/>
            <person name="Huo Q."/>
            <person name="Li W."/>
            <person name="Guo W."/>
            <person name="Chen H."/>
            <person name="Zhou L."/>
            <person name="Ni X."/>
            <person name="Tian J."/>
            <person name="Zhou Y."/>
            <person name="Sheng Y."/>
            <person name="Liu T."/>
            <person name="Pan Y."/>
            <person name="Xia L."/>
            <person name="Li J."/>
            <person name="Zhao F."/>
            <person name="Cao W."/>
        </authorList>
    </citation>
    <scope>NUCLEOTIDE SEQUENCE</scope>
    <source>
        <strain evidence="1">Dsil-2018</strain>
    </source>
</reference>
<evidence type="ECO:0000313" key="2">
    <source>
        <dbReference type="Proteomes" id="UP000821865"/>
    </source>
</evidence>
<dbReference type="EMBL" id="CM023474">
    <property type="protein sequence ID" value="KAH7948979.1"/>
    <property type="molecule type" value="Genomic_DNA"/>
</dbReference>
<organism evidence="1 2">
    <name type="scientific">Dermacentor silvarum</name>
    <name type="common">Tick</name>
    <dbReference type="NCBI Taxonomy" id="543639"/>
    <lineage>
        <taxon>Eukaryota</taxon>
        <taxon>Metazoa</taxon>
        <taxon>Ecdysozoa</taxon>
        <taxon>Arthropoda</taxon>
        <taxon>Chelicerata</taxon>
        <taxon>Arachnida</taxon>
        <taxon>Acari</taxon>
        <taxon>Parasitiformes</taxon>
        <taxon>Ixodida</taxon>
        <taxon>Ixodoidea</taxon>
        <taxon>Ixodidae</taxon>
        <taxon>Rhipicephalinae</taxon>
        <taxon>Dermacentor</taxon>
    </lineage>
</organism>
<gene>
    <name evidence="1" type="ORF">HPB49_003663</name>
</gene>
<proteinExistence type="predicted"/>
<keyword evidence="2" id="KW-1185">Reference proteome</keyword>
<accession>A0ACB8CPG2</accession>
<sequence>MNEGGANVRAAYRHLAPAVAAPFISAAEDGVAEPDAFRATAKMQTTLVTLLLAAAAATLCLADDASKAPPTGQQQQQQQQQFYQPPKPEVVQKHLHKLFDEELDKDGDKYVNSAELKEYLKKFHSRLILDSIDKQWVYFDKEMQEKVPGVKVLKWETYKKLSFPDRDLEKAGEEGKAAKAMLERTERRWKLADFDNDGALDKAEFKSFLHPEEDERVRNVVVTEAIELMDADKNGIVSFEEYMDHLKRVSGPEKDKDKNWGPAQQSHFSTYMDKDKDGALNEDEMRDWVLPSHDREEGEAWRLISVGDVNQDTRLTKEEVAAQPDYFMGILPHEFWQQEGHAGGVKQKEEL</sequence>
<name>A0ACB8CPG2_DERSI</name>
<evidence type="ECO:0000313" key="1">
    <source>
        <dbReference type="EMBL" id="KAH7948979.1"/>
    </source>
</evidence>
<protein>
    <submittedName>
        <fullName evidence="1">Uncharacterized protein</fullName>
    </submittedName>
</protein>